<dbReference type="Proteomes" id="UP000248544">
    <property type="component" value="Unassembled WGS sequence"/>
</dbReference>
<comment type="subcellular location">
    <subcellularLocation>
        <location evidence="7">Cell membrane</location>
        <topology evidence="7">Multi-pass membrane protein</topology>
    </subcellularLocation>
</comment>
<keyword evidence="2 7" id="KW-0132">Cell division</keyword>
<gene>
    <name evidence="7" type="primary">crgA</name>
    <name evidence="8" type="ORF">C1I98_34010</name>
</gene>
<keyword evidence="5 7" id="KW-0472">Membrane</keyword>
<evidence type="ECO:0000256" key="7">
    <source>
        <dbReference type="HAMAP-Rule" id="MF_00631"/>
    </source>
</evidence>
<dbReference type="Pfam" id="PF06781">
    <property type="entry name" value="CrgA"/>
    <property type="match status" value="1"/>
</dbReference>
<keyword evidence="4 7" id="KW-1133">Transmembrane helix</keyword>
<keyword evidence="6 7" id="KW-0131">Cell cycle</keyword>
<dbReference type="AlphaFoldDB" id="A0A2W2GHH5"/>
<evidence type="ECO:0000313" key="8">
    <source>
        <dbReference type="EMBL" id="PZG26354.1"/>
    </source>
</evidence>
<proteinExistence type="inferred from homology"/>
<evidence type="ECO:0000256" key="3">
    <source>
        <dbReference type="ARBA" id="ARBA00022692"/>
    </source>
</evidence>
<dbReference type="EMBL" id="POUA01000437">
    <property type="protein sequence ID" value="PZG26354.1"/>
    <property type="molecule type" value="Genomic_DNA"/>
</dbReference>
<comment type="similarity">
    <text evidence="7">Belongs to the CrgA family.</text>
</comment>
<evidence type="ECO:0000256" key="1">
    <source>
        <dbReference type="ARBA" id="ARBA00022475"/>
    </source>
</evidence>
<dbReference type="InterPro" id="IPR009619">
    <property type="entry name" value="CrgA"/>
</dbReference>
<accession>A0A2W2GHH5</accession>
<dbReference type="GO" id="GO:0051301">
    <property type="term" value="P:cell division"/>
    <property type="evidence" value="ECO:0007669"/>
    <property type="project" value="UniProtKB-UniRule"/>
</dbReference>
<keyword evidence="9" id="KW-1185">Reference proteome</keyword>
<organism evidence="8 9">
    <name type="scientific">Spongiactinospora gelatinilytica</name>
    <dbReference type="NCBI Taxonomy" id="2666298"/>
    <lineage>
        <taxon>Bacteria</taxon>
        <taxon>Bacillati</taxon>
        <taxon>Actinomycetota</taxon>
        <taxon>Actinomycetes</taxon>
        <taxon>Streptosporangiales</taxon>
        <taxon>Streptosporangiaceae</taxon>
        <taxon>Spongiactinospora</taxon>
    </lineage>
</organism>
<comment type="caution">
    <text evidence="8">The sequence shown here is derived from an EMBL/GenBank/DDBJ whole genome shotgun (WGS) entry which is preliminary data.</text>
</comment>
<sequence length="124" mass="13733">MSPPTILTPVYTGLRLPAITLANESTEGVHQPSQNAHLRRCPVAKPKTTRKKAVYTPPAKAQTVKVSPRWLAPTMVVAWIIGILWIAVYYVAPSTPFIGPLGNWNLLIGFVFIIFGVVLSTRWR</sequence>
<evidence type="ECO:0000313" key="9">
    <source>
        <dbReference type="Proteomes" id="UP000248544"/>
    </source>
</evidence>
<dbReference type="GO" id="GO:0005886">
    <property type="term" value="C:plasma membrane"/>
    <property type="evidence" value="ECO:0007669"/>
    <property type="project" value="UniProtKB-SubCell"/>
</dbReference>
<keyword evidence="1 7" id="KW-1003">Cell membrane</keyword>
<evidence type="ECO:0000256" key="5">
    <source>
        <dbReference type="ARBA" id="ARBA00023136"/>
    </source>
</evidence>
<feature type="transmembrane region" description="Helical" evidence="7">
    <location>
        <begin position="70"/>
        <end position="92"/>
    </location>
</feature>
<protein>
    <recommendedName>
        <fullName evidence="7">Cell division protein CrgA</fullName>
    </recommendedName>
</protein>
<evidence type="ECO:0000256" key="6">
    <source>
        <dbReference type="ARBA" id="ARBA00023306"/>
    </source>
</evidence>
<evidence type="ECO:0000256" key="2">
    <source>
        <dbReference type="ARBA" id="ARBA00022618"/>
    </source>
</evidence>
<reference evidence="8 9" key="1">
    <citation type="submission" date="2018-01" db="EMBL/GenBank/DDBJ databases">
        <title>Draft genome sequence of Sphaerisporangium sp. 7K107.</title>
        <authorList>
            <person name="Sahin N."/>
            <person name="Saygin H."/>
            <person name="Ay H."/>
        </authorList>
    </citation>
    <scope>NUCLEOTIDE SEQUENCE [LARGE SCALE GENOMIC DNA]</scope>
    <source>
        <strain evidence="8 9">7K107</strain>
    </source>
</reference>
<dbReference type="HAMAP" id="MF_00631">
    <property type="entry name" value="CrgA"/>
    <property type="match status" value="1"/>
</dbReference>
<comment type="function">
    <text evidence="7">Involved in cell division.</text>
</comment>
<name>A0A2W2GHH5_9ACTN</name>
<feature type="transmembrane region" description="Helical" evidence="7">
    <location>
        <begin position="104"/>
        <end position="123"/>
    </location>
</feature>
<evidence type="ECO:0000256" key="4">
    <source>
        <dbReference type="ARBA" id="ARBA00022989"/>
    </source>
</evidence>
<keyword evidence="3 7" id="KW-0812">Transmembrane</keyword>